<dbReference type="EMBL" id="LJOW01000139">
    <property type="protein sequence ID" value="OBQ41690.1"/>
    <property type="molecule type" value="Genomic_DNA"/>
</dbReference>
<evidence type="ECO:0000313" key="2">
    <source>
        <dbReference type="EMBL" id="OBQ41690.1"/>
    </source>
</evidence>
<dbReference type="AlphaFoldDB" id="A0A1B7WXA7"/>
<keyword evidence="1" id="KW-0472">Membrane</keyword>
<keyword evidence="1" id="KW-0812">Transmembrane</keyword>
<feature type="transmembrane region" description="Helical" evidence="1">
    <location>
        <begin position="55"/>
        <end position="72"/>
    </location>
</feature>
<evidence type="ECO:0000256" key="1">
    <source>
        <dbReference type="SAM" id="Phobius"/>
    </source>
</evidence>
<proteinExistence type="predicted"/>
<gene>
    <name evidence="2" type="ORF">AN484_20445</name>
</gene>
<dbReference type="Proteomes" id="UP000092093">
    <property type="component" value="Unassembled WGS sequence"/>
</dbReference>
<accession>A0A1B7WXA7</accession>
<keyword evidence="1" id="KW-1133">Transmembrane helix</keyword>
<sequence length="75" mass="8378">MIPDISHREIYDRLLAVETKVDRIEQNTEGVVKAFEAAQGAFTVLEWFGKLAKPILWIGGLVAAAGIIWQNVKLK</sequence>
<name>A0A1B7WXA7_APHFL</name>
<reference evidence="2 3" key="1">
    <citation type="submission" date="2015-09" db="EMBL/GenBank/DDBJ databases">
        <title>Aphanizomenon flos-aquae WA102.</title>
        <authorList>
            <person name="Driscoll C."/>
        </authorList>
    </citation>
    <scope>NUCLEOTIDE SEQUENCE [LARGE SCALE GENOMIC DNA]</scope>
    <source>
        <strain evidence="2">WA102</strain>
    </source>
</reference>
<evidence type="ECO:0000313" key="3">
    <source>
        <dbReference type="Proteomes" id="UP000092093"/>
    </source>
</evidence>
<comment type="caution">
    <text evidence="2">The sequence shown here is derived from an EMBL/GenBank/DDBJ whole genome shotgun (WGS) entry which is preliminary data.</text>
</comment>
<organism evidence="2 3">
    <name type="scientific">Aphanizomenon flos-aquae WA102</name>
    <dbReference type="NCBI Taxonomy" id="1710896"/>
    <lineage>
        <taxon>Bacteria</taxon>
        <taxon>Bacillati</taxon>
        <taxon>Cyanobacteriota</taxon>
        <taxon>Cyanophyceae</taxon>
        <taxon>Nostocales</taxon>
        <taxon>Aphanizomenonaceae</taxon>
        <taxon>Aphanizomenon</taxon>
    </lineage>
</organism>
<protein>
    <submittedName>
        <fullName evidence="2">Uncharacterized protein</fullName>
    </submittedName>
</protein>